<dbReference type="AlphaFoldDB" id="A0A437LXS1"/>
<dbReference type="Proteomes" id="UP000282957">
    <property type="component" value="Unassembled WGS sequence"/>
</dbReference>
<evidence type="ECO:0000256" key="1">
    <source>
        <dbReference type="SAM" id="Phobius"/>
    </source>
</evidence>
<accession>A0A437LXS1</accession>
<name>A0A437LXS1_9PROT</name>
<comment type="caution">
    <text evidence="2">The sequence shown here is derived from an EMBL/GenBank/DDBJ whole genome shotgun (WGS) entry which is preliminary data.</text>
</comment>
<keyword evidence="1" id="KW-1133">Transmembrane helix</keyword>
<dbReference type="RefSeq" id="WP_127790157.1">
    <property type="nucleotide sequence ID" value="NZ_SACL01000014.1"/>
</dbReference>
<evidence type="ECO:0000313" key="2">
    <source>
        <dbReference type="EMBL" id="RVT90113.1"/>
    </source>
</evidence>
<keyword evidence="1" id="KW-0812">Transmembrane</keyword>
<evidence type="ECO:0000313" key="3">
    <source>
        <dbReference type="Proteomes" id="UP000282957"/>
    </source>
</evidence>
<dbReference type="EMBL" id="SACL01000014">
    <property type="protein sequence ID" value="RVT90113.1"/>
    <property type="molecule type" value="Genomic_DNA"/>
</dbReference>
<protein>
    <submittedName>
        <fullName evidence="2">Uncharacterized protein</fullName>
    </submittedName>
</protein>
<gene>
    <name evidence="2" type="ORF">EOD42_24090</name>
</gene>
<feature type="transmembrane region" description="Helical" evidence="1">
    <location>
        <begin position="47"/>
        <end position="70"/>
    </location>
</feature>
<reference evidence="2 3" key="1">
    <citation type="submission" date="2019-01" db="EMBL/GenBank/DDBJ databases">
        <authorList>
            <person name="Chen W.-M."/>
        </authorList>
    </citation>
    <scope>NUCLEOTIDE SEQUENCE [LARGE SCALE GENOMIC DNA]</scope>
    <source>
        <strain evidence="2 3">CCP-6</strain>
    </source>
</reference>
<dbReference type="OrthoDB" id="8115457at2"/>
<feature type="transmembrane region" description="Helical" evidence="1">
    <location>
        <begin position="7"/>
        <end position="27"/>
    </location>
</feature>
<keyword evidence="3" id="KW-1185">Reference proteome</keyword>
<keyword evidence="1" id="KW-0472">Membrane</keyword>
<organism evidence="2 3">
    <name type="scientific">Rhodovarius crocodyli</name>
    <dbReference type="NCBI Taxonomy" id="1979269"/>
    <lineage>
        <taxon>Bacteria</taxon>
        <taxon>Pseudomonadati</taxon>
        <taxon>Pseudomonadota</taxon>
        <taxon>Alphaproteobacteria</taxon>
        <taxon>Acetobacterales</taxon>
        <taxon>Roseomonadaceae</taxon>
        <taxon>Rhodovarius</taxon>
    </lineage>
</organism>
<proteinExistence type="predicted"/>
<sequence>MTALRLMLPGALGGFTISTLLVGALVWSDFGGIGSLMLRSQEHPLPILLLWFFLGLSASSVQIGIAVMGMRKEED</sequence>